<dbReference type="EMBL" id="JACIGI010000049">
    <property type="protein sequence ID" value="MBB4287723.1"/>
    <property type="molecule type" value="Genomic_DNA"/>
</dbReference>
<evidence type="ECO:0000313" key="2">
    <source>
        <dbReference type="Proteomes" id="UP000555728"/>
    </source>
</evidence>
<gene>
    <name evidence="1" type="ORF">GGD88_003480</name>
</gene>
<proteinExistence type="predicted"/>
<reference evidence="1 2" key="1">
    <citation type="submission" date="2020-08" db="EMBL/GenBank/DDBJ databases">
        <title>Genome sequencing of Purple Non-Sulfur Bacteria from various extreme environments.</title>
        <authorList>
            <person name="Mayer M."/>
        </authorList>
    </citation>
    <scope>NUCLEOTIDE SEQUENCE [LARGE SCALE GENOMIC DNA]</scope>
    <source>
        <strain evidence="1 2">JA135</strain>
    </source>
</reference>
<dbReference type="Proteomes" id="UP000555728">
    <property type="component" value="Unassembled WGS sequence"/>
</dbReference>
<protein>
    <submittedName>
        <fullName evidence="1">Uncharacterized protein</fullName>
    </submittedName>
</protein>
<organism evidence="1 2">
    <name type="scientific">Roseospira goensis</name>
    <dbReference type="NCBI Taxonomy" id="391922"/>
    <lineage>
        <taxon>Bacteria</taxon>
        <taxon>Pseudomonadati</taxon>
        <taxon>Pseudomonadota</taxon>
        <taxon>Alphaproteobacteria</taxon>
        <taxon>Rhodospirillales</taxon>
        <taxon>Rhodospirillaceae</taxon>
        <taxon>Roseospira</taxon>
    </lineage>
</organism>
<evidence type="ECO:0000313" key="1">
    <source>
        <dbReference type="EMBL" id="MBB4287723.1"/>
    </source>
</evidence>
<accession>A0A7W6S2K2</accession>
<comment type="caution">
    <text evidence="1">The sequence shown here is derived from an EMBL/GenBank/DDBJ whole genome shotgun (WGS) entry which is preliminary data.</text>
</comment>
<sequence>MDARAALLDLVLSVEPLVRRQGTAVQRRARAAWRRALTVLAPERAREAPASPDGPPDAEALVRAYLACGGTHEALVGAIARLRGISIDDLTDW</sequence>
<keyword evidence="2" id="KW-1185">Reference proteome</keyword>
<dbReference type="AlphaFoldDB" id="A0A7W6S2K2"/>
<name>A0A7W6S2K2_9PROT</name>
<dbReference type="RefSeq" id="WP_184437756.1">
    <property type="nucleotide sequence ID" value="NZ_JACIGI010000049.1"/>
</dbReference>